<name>X0DSK3_FUSOX</name>
<keyword evidence="3" id="KW-1185">Reference proteome</keyword>
<dbReference type="Proteomes" id="UP000030663">
    <property type="component" value="Unassembled WGS sequence"/>
</dbReference>
<proteinExistence type="predicted"/>
<evidence type="ECO:0000256" key="1">
    <source>
        <dbReference type="SAM" id="MobiDB-lite"/>
    </source>
</evidence>
<gene>
    <name evidence="2" type="ORF">FOQG_02491</name>
</gene>
<dbReference type="AlphaFoldDB" id="X0DSK3"/>
<accession>X0DSK3</accession>
<sequence>MAEDSAVRSGVEMVPDDESGVHRCGCLSSVRG</sequence>
<dbReference type="EMBL" id="JH658364">
    <property type="protein sequence ID" value="EXK97222.1"/>
    <property type="molecule type" value="Genomic_DNA"/>
</dbReference>
<organism evidence="2 3">
    <name type="scientific">Fusarium oxysporum f. sp. raphani 54005</name>
    <dbReference type="NCBI Taxonomy" id="1089458"/>
    <lineage>
        <taxon>Eukaryota</taxon>
        <taxon>Fungi</taxon>
        <taxon>Dikarya</taxon>
        <taxon>Ascomycota</taxon>
        <taxon>Pezizomycotina</taxon>
        <taxon>Sordariomycetes</taxon>
        <taxon>Hypocreomycetidae</taxon>
        <taxon>Hypocreales</taxon>
        <taxon>Nectriaceae</taxon>
        <taxon>Fusarium</taxon>
        <taxon>Fusarium oxysporum species complex</taxon>
    </lineage>
</organism>
<reference evidence="2 3" key="1">
    <citation type="submission" date="2011-11" db="EMBL/GenBank/DDBJ databases">
        <title>The Genome Sequence of Fusarium oxysporum PHW815.</title>
        <authorList>
            <consortium name="The Broad Institute Genome Sequencing Platform"/>
            <person name="Ma L.-J."/>
            <person name="Gale L.R."/>
            <person name="Schwartz D.C."/>
            <person name="Zhou S."/>
            <person name="Corby-Kistler H."/>
            <person name="Young S.K."/>
            <person name="Zeng Q."/>
            <person name="Gargeya S."/>
            <person name="Fitzgerald M."/>
            <person name="Haas B."/>
            <person name="Abouelleil A."/>
            <person name="Alvarado L."/>
            <person name="Arachchi H.M."/>
            <person name="Berlin A."/>
            <person name="Brown A."/>
            <person name="Chapman S.B."/>
            <person name="Chen Z."/>
            <person name="Dunbar C."/>
            <person name="Freedman E."/>
            <person name="Gearin G."/>
            <person name="Goldberg J."/>
            <person name="Griggs A."/>
            <person name="Gujja S."/>
            <person name="Heiman D."/>
            <person name="Howarth C."/>
            <person name="Larson L."/>
            <person name="Lui A."/>
            <person name="MacDonald P.J.P."/>
            <person name="Montmayeur A."/>
            <person name="Murphy C."/>
            <person name="Neiman D."/>
            <person name="Pearson M."/>
            <person name="Priest M."/>
            <person name="Roberts A."/>
            <person name="Saif S."/>
            <person name="Shea T."/>
            <person name="Shenoy N."/>
            <person name="Sisk P."/>
            <person name="Stolte C."/>
            <person name="Sykes S."/>
            <person name="Wortman J."/>
            <person name="Nusbaum C."/>
            <person name="Birren B."/>
        </authorList>
    </citation>
    <scope>NUCLEOTIDE SEQUENCE [LARGE SCALE GENOMIC DNA]</scope>
    <source>
        <strain evidence="2 3">54005</strain>
    </source>
</reference>
<evidence type="ECO:0000313" key="2">
    <source>
        <dbReference type="EMBL" id="EXK97222.1"/>
    </source>
</evidence>
<feature type="region of interest" description="Disordered" evidence="1">
    <location>
        <begin position="1"/>
        <end position="20"/>
    </location>
</feature>
<evidence type="ECO:0000313" key="3">
    <source>
        <dbReference type="Proteomes" id="UP000030663"/>
    </source>
</evidence>
<dbReference type="HOGENOM" id="CLU_3392425_0_0_1"/>
<protein>
    <submittedName>
        <fullName evidence="2">Uncharacterized protein</fullName>
    </submittedName>
</protein>